<dbReference type="PANTHER" id="PTHR46577">
    <property type="entry name" value="HTH-TYPE TRANSCRIPTIONAL REGULATORY PROTEIN GABR"/>
    <property type="match status" value="1"/>
</dbReference>
<dbReference type="SMART" id="SM00345">
    <property type="entry name" value="HTH_GNTR"/>
    <property type="match status" value="1"/>
</dbReference>
<keyword evidence="7" id="KW-0808">Transferase</keyword>
<dbReference type="InterPro" id="IPR036388">
    <property type="entry name" value="WH-like_DNA-bd_sf"/>
</dbReference>
<keyword evidence="5" id="KW-0804">Transcription</keyword>
<dbReference type="InterPro" id="IPR051446">
    <property type="entry name" value="HTH_trans_reg/aminotransferase"/>
</dbReference>
<evidence type="ECO:0000256" key="4">
    <source>
        <dbReference type="ARBA" id="ARBA00023125"/>
    </source>
</evidence>
<organism evidence="7">
    <name type="scientific">Alsobacter sp. KACC 23698</name>
    <dbReference type="NCBI Taxonomy" id="3149229"/>
    <lineage>
        <taxon>Bacteria</taxon>
        <taxon>Pseudomonadati</taxon>
        <taxon>Pseudomonadota</taxon>
        <taxon>Alphaproteobacteria</taxon>
        <taxon>Hyphomicrobiales</taxon>
        <taxon>Alsobacteraceae</taxon>
        <taxon>Alsobacter</taxon>
    </lineage>
</organism>
<feature type="domain" description="HTH gntR-type" evidence="6">
    <location>
        <begin position="16"/>
        <end position="84"/>
    </location>
</feature>
<dbReference type="SUPFAM" id="SSF46785">
    <property type="entry name" value="Winged helix' DNA-binding domain"/>
    <property type="match status" value="1"/>
</dbReference>
<dbReference type="Gene3D" id="3.40.640.10">
    <property type="entry name" value="Type I PLP-dependent aspartate aminotransferase-like (Major domain)"/>
    <property type="match status" value="1"/>
</dbReference>
<keyword evidence="3" id="KW-0805">Transcription regulation</keyword>
<dbReference type="GO" id="GO:0030170">
    <property type="term" value="F:pyridoxal phosphate binding"/>
    <property type="evidence" value="ECO:0007669"/>
    <property type="project" value="InterPro"/>
</dbReference>
<gene>
    <name evidence="7" type="ORF">ABEG18_23530</name>
</gene>
<dbReference type="InterPro" id="IPR004839">
    <property type="entry name" value="Aminotransferase_I/II_large"/>
</dbReference>
<keyword evidence="4" id="KW-0238">DNA-binding</keyword>
<sequence length="461" mass="49142">MEKTFDARWFVSRLGNPTRRGIAQETAALVRTGALPVGAKLPTVRDLAYELRVSPATVSQAWADLRRHKIISGRGRNGSWVISDSFTPRPERLMSGGLTPRPGLVDLARAVPDPALLPDLAEALAFGAQAEGLNSYARVRILPVLERAVRASWPYDAAAFLATDGGYSTIYTLLHALVPPGAPVAVEDPTGLRILDILEDMNVPIVPVACDGLGPRSDALAEALARRPAMFIFQPRVHAVTGNLLSARRLDELGRLLQRSDTLVVENDGVGDVTNAPRISLGGRMPDRVIHVLSYSKALGPDLRLAVMSSSAVIAEQIQTFRGFSAGWTSRILQAATAWLLDDPATAVRVAHARSVYQARRERLAAEFRSLGVDVEPGHGLSFLVPVAQGHDAASLLSSEGIAVAPGRNFSLAPLDFVRVAASCVPESQAAHTARIIARALTPGDLASSPLVTAPELGPPE</sequence>
<dbReference type="Pfam" id="PF00155">
    <property type="entry name" value="Aminotran_1_2"/>
    <property type="match status" value="1"/>
</dbReference>
<dbReference type="GO" id="GO:0003700">
    <property type="term" value="F:DNA-binding transcription factor activity"/>
    <property type="evidence" value="ECO:0007669"/>
    <property type="project" value="InterPro"/>
</dbReference>
<dbReference type="InterPro" id="IPR000524">
    <property type="entry name" value="Tscrpt_reg_HTH_GntR"/>
</dbReference>
<dbReference type="Gene3D" id="3.90.1150.10">
    <property type="entry name" value="Aspartate Aminotransferase, domain 1"/>
    <property type="match status" value="1"/>
</dbReference>
<dbReference type="AlphaFoldDB" id="A0AAU7JEJ5"/>
<dbReference type="PANTHER" id="PTHR46577:SF1">
    <property type="entry name" value="HTH-TYPE TRANSCRIPTIONAL REGULATORY PROTEIN GABR"/>
    <property type="match status" value="1"/>
</dbReference>
<reference evidence="7" key="1">
    <citation type="submission" date="2024-05" db="EMBL/GenBank/DDBJ databases">
        <authorList>
            <person name="Kim S."/>
            <person name="Heo J."/>
            <person name="Choi H."/>
            <person name="Choi Y."/>
            <person name="Kwon S.-W."/>
            <person name="Kim Y."/>
        </authorList>
    </citation>
    <scope>NUCLEOTIDE SEQUENCE</scope>
    <source>
        <strain evidence="7">KACC 23698</strain>
    </source>
</reference>
<dbReference type="InterPro" id="IPR015424">
    <property type="entry name" value="PyrdxlP-dep_Trfase"/>
</dbReference>
<dbReference type="PROSITE" id="PS50949">
    <property type="entry name" value="HTH_GNTR"/>
    <property type="match status" value="1"/>
</dbReference>
<dbReference type="CDD" id="cd00609">
    <property type="entry name" value="AAT_like"/>
    <property type="match status" value="1"/>
</dbReference>
<dbReference type="GO" id="GO:0008483">
    <property type="term" value="F:transaminase activity"/>
    <property type="evidence" value="ECO:0007669"/>
    <property type="project" value="UniProtKB-KW"/>
</dbReference>
<keyword evidence="7" id="KW-0032">Aminotransferase</keyword>
<protein>
    <submittedName>
        <fullName evidence="7">Aminotransferase class I/II-fold pyridoxal phosphate-dependent enzyme</fullName>
    </submittedName>
</protein>
<dbReference type="InterPro" id="IPR015422">
    <property type="entry name" value="PyrdxlP-dep_Trfase_small"/>
</dbReference>
<evidence type="ECO:0000259" key="6">
    <source>
        <dbReference type="PROSITE" id="PS50949"/>
    </source>
</evidence>
<proteinExistence type="inferred from homology"/>
<comment type="similarity">
    <text evidence="1">In the C-terminal section; belongs to the class-I pyridoxal-phosphate-dependent aminotransferase family.</text>
</comment>
<evidence type="ECO:0000313" key="7">
    <source>
        <dbReference type="EMBL" id="XBO38631.1"/>
    </source>
</evidence>
<dbReference type="EMBL" id="CP157484">
    <property type="protein sequence ID" value="XBO38631.1"/>
    <property type="molecule type" value="Genomic_DNA"/>
</dbReference>
<dbReference type="SUPFAM" id="SSF53383">
    <property type="entry name" value="PLP-dependent transferases"/>
    <property type="match status" value="1"/>
</dbReference>
<dbReference type="RefSeq" id="WP_406855471.1">
    <property type="nucleotide sequence ID" value="NZ_CP157484.1"/>
</dbReference>
<dbReference type="Gene3D" id="1.10.10.10">
    <property type="entry name" value="Winged helix-like DNA-binding domain superfamily/Winged helix DNA-binding domain"/>
    <property type="match status" value="1"/>
</dbReference>
<dbReference type="GO" id="GO:0003677">
    <property type="term" value="F:DNA binding"/>
    <property type="evidence" value="ECO:0007669"/>
    <property type="project" value="UniProtKB-KW"/>
</dbReference>
<evidence type="ECO:0000256" key="3">
    <source>
        <dbReference type="ARBA" id="ARBA00023015"/>
    </source>
</evidence>
<name>A0AAU7JEJ5_9HYPH</name>
<dbReference type="Pfam" id="PF00392">
    <property type="entry name" value="GntR"/>
    <property type="match status" value="1"/>
</dbReference>
<dbReference type="InterPro" id="IPR015421">
    <property type="entry name" value="PyrdxlP-dep_Trfase_major"/>
</dbReference>
<evidence type="ECO:0000256" key="1">
    <source>
        <dbReference type="ARBA" id="ARBA00005384"/>
    </source>
</evidence>
<dbReference type="InterPro" id="IPR036390">
    <property type="entry name" value="WH_DNA-bd_sf"/>
</dbReference>
<evidence type="ECO:0000256" key="2">
    <source>
        <dbReference type="ARBA" id="ARBA00022898"/>
    </source>
</evidence>
<evidence type="ECO:0000256" key="5">
    <source>
        <dbReference type="ARBA" id="ARBA00023163"/>
    </source>
</evidence>
<accession>A0AAU7JEJ5</accession>
<keyword evidence="2" id="KW-0663">Pyridoxal phosphate</keyword>